<reference evidence="1 2" key="1">
    <citation type="submission" date="2018-07" db="EMBL/GenBank/DDBJ databases">
        <title>Genomic Encyclopedia of Type Strains, Phase IV (KMG-IV): sequencing the most valuable type-strain genomes for metagenomic binning, comparative biology and taxonomic classification.</title>
        <authorList>
            <person name="Goeker M."/>
        </authorList>
    </citation>
    <scope>NUCLEOTIDE SEQUENCE [LARGE SCALE GENOMIC DNA]</scope>
    <source>
        <strain evidence="1 2">DSM 26407</strain>
    </source>
</reference>
<keyword evidence="2" id="KW-1185">Reference proteome</keyword>
<organism evidence="1 2">
    <name type="scientific">Thioalbus denitrificans</name>
    <dbReference type="NCBI Taxonomy" id="547122"/>
    <lineage>
        <taxon>Bacteria</taxon>
        <taxon>Pseudomonadati</taxon>
        <taxon>Pseudomonadota</taxon>
        <taxon>Gammaproteobacteria</taxon>
        <taxon>Chromatiales</taxon>
        <taxon>Ectothiorhodospiraceae</taxon>
        <taxon>Thioalbus</taxon>
    </lineage>
</organism>
<comment type="caution">
    <text evidence="1">The sequence shown here is derived from an EMBL/GenBank/DDBJ whole genome shotgun (WGS) entry which is preliminary data.</text>
</comment>
<dbReference type="Proteomes" id="UP000252707">
    <property type="component" value="Unassembled WGS sequence"/>
</dbReference>
<evidence type="ECO:0000313" key="1">
    <source>
        <dbReference type="EMBL" id="RCX32112.1"/>
    </source>
</evidence>
<name>A0A369CDJ7_9GAMM</name>
<accession>A0A369CDJ7</accession>
<dbReference type="RefSeq" id="WP_114278926.1">
    <property type="nucleotide sequence ID" value="NZ_QPJY01000002.1"/>
</dbReference>
<evidence type="ECO:0000313" key="2">
    <source>
        <dbReference type="Proteomes" id="UP000252707"/>
    </source>
</evidence>
<dbReference type="AlphaFoldDB" id="A0A369CDJ7"/>
<sequence>MALGSMKMEIPYVLKKNGMYYAHNSAGYVHRVLMAELYTEEYAKSHASRSDDVQAIPITDLINGPDEVQDYIDRLEVMRDVMRAQGTD</sequence>
<dbReference type="EMBL" id="QPJY01000002">
    <property type="protein sequence ID" value="RCX32112.1"/>
    <property type="molecule type" value="Genomic_DNA"/>
</dbReference>
<protein>
    <submittedName>
        <fullName evidence="1">Uncharacterized protein</fullName>
    </submittedName>
</protein>
<gene>
    <name evidence="1" type="ORF">DFQ59_102465</name>
</gene>
<proteinExistence type="predicted"/>